<protein>
    <submittedName>
        <fullName evidence="1">Uncharacterized protein</fullName>
    </submittedName>
</protein>
<name>A0A0A2VLA6_BEABA</name>
<proteinExistence type="predicted"/>
<comment type="caution">
    <text evidence="1">The sequence shown here is derived from an EMBL/GenBank/DDBJ whole genome shotgun (WGS) entry which is preliminary data.</text>
</comment>
<evidence type="ECO:0000313" key="1">
    <source>
        <dbReference type="EMBL" id="KGQ08646.1"/>
    </source>
</evidence>
<gene>
    <name evidence="1" type="ORF">BBAD15_g6045</name>
</gene>
<sequence>MGPTATSASARMDVGEVVLALDEPVAEDAGAAVAHAEPQRVAQQPARLQNDGVARCGSEERVARAPQRRRLHLVAGRQAGGVERLGEPVEAGILGQVRVVPVFHKRQVLILPGGVAGGDELNLDANLEMAVGAEGGVVLGHDDGMLL</sequence>
<dbReference type="Proteomes" id="UP000030106">
    <property type="component" value="Unassembled WGS sequence"/>
</dbReference>
<dbReference type="AlphaFoldDB" id="A0A0A2VLA6"/>
<dbReference type="EMBL" id="ANFO01000563">
    <property type="protein sequence ID" value="KGQ08646.1"/>
    <property type="molecule type" value="Genomic_DNA"/>
</dbReference>
<reference evidence="1 2" key="1">
    <citation type="submission" date="2012-10" db="EMBL/GenBank/DDBJ databases">
        <title>Genome sequencing and analysis of entomopathogenic fungi Beauveria bassiana D1-5.</title>
        <authorList>
            <person name="Li Q."/>
            <person name="Wang L."/>
            <person name="Zhang Z."/>
            <person name="Wang Q."/>
            <person name="Ren J."/>
            <person name="Wang M."/>
            <person name="Xu W."/>
            <person name="Wang J."/>
            <person name="Lu Y."/>
            <person name="Du Q."/>
            <person name="Sun Z."/>
        </authorList>
    </citation>
    <scope>NUCLEOTIDE SEQUENCE [LARGE SCALE GENOMIC DNA]</scope>
    <source>
        <strain evidence="1 2">D1-5</strain>
    </source>
</reference>
<organism evidence="1 2">
    <name type="scientific">Beauveria bassiana D1-5</name>
    <dbReference type="NCBI Taxonomy" id="1245745"/>
    <lineage>
        <taxon>Eukaryota</taxon>
        <taxon>Fungi</taxon>
        <taxon>Dikarya</taxon>
        <taxon>Ascomycota</taxon>
        <taxon>Pezizomycotina</taxon>
        <taxon>Sordariomycetes</taxon>
        <taxon>Hypocreomycetidae</taxon>
        <taxon>Hypocreales</taxon>
        <taxon>Cordycipitaceae</taxon>
        <taxon>Beauveria</taxon>
    </lineage>
</organism>
<accession>A0A0A2VLA6</accession>
<dbReference type="HOGENOM" id="CLU_1767734_0_0_1"/>
<evidence type="ECO:0000313" key="2">
    <source>
        <dbReference type="Proteomes" id="UP000030106"/>
    </source>
</evidence>